<name>A0A0F9V3A1_9ZZZZ</name>
<dbReference type="PANTHER" id="PTHR45900:SF1">
    <property type="entry name" value="MITOCHONDRIAL DNA REPAIR PROTEIN RECA HOMOLOG-RELATED"/>
    <property type="match status" value="1"/>
</dbReference>
<evidence type="ECO:0000313" key="7">
    <source>
        <dbReference type="EMBL" id="KKN67991.1"/>
    </source>
</evidence>
<dbReference type="InterPro" id="IPR027417">
    <property type="entry name" value="P-loop_NTPase"/>
</dbReference>
<evidence type="ECO:0008006" key="8">
    <source>
        <dbReference type="Google" id="ProtNLM"/>
    </source>
</evidence>
<dbReference type="Pfam" id="PF14528">
    <property type="entry name" value="LAGLIDADG_3"/>
    <property type="match status" value="1"/>
</dbReference>
<proteinExistence type="inferred from homology"/>
<organism evidence="7">
    <name type="scientific">marine sediment metagenome</name>
    <dbReference type="NCBI Taxonomy" id="412755"/>
    <lineage>
        <taxon>unclassified sequences</taxon>
        <taxon>metagenomes</taxon>
        <taxon>ecological metagenomes</taxon>
    </lineage>
</organism>
<evidence type="ECO:0000259" key="5">
    <source>
        <dbReference type="PROSITE" id="PS50163"/>
    </source>
</evidence>
<dbReference type="InterPro" id="IPR004860">
    <property type="entry name" value="LAGLIDADG_dom"/>
</dbReference>
<dbReference type="AlphaFoldDB" id="A0A0F9V3A1"/>
<evidence type="ECO:0000256" key="3">
    <source>
        <dbReference type="ARBA" id="ARBA00022840"/>
    </source>
</evidence>
<keyword evidence="3" id="KW-0067">ATP-binding</keyword>
<dbReference type="InterPro" id="IPR049428">
    <property type="entry name" value="RecA-like_N"/>
</dbReference>
<dbReference type="GO" id="GO:0005524">
    <property type="term" value="F:ATP binding"/>
    <property type="evidence" value="ECO:0007669"/>
    <property type="project" value="UniProtKB-KW"/>
</dbReference>
<dbReference type="InterPro" id="IPR020587">
    <property type="entry name" value="RecA_monomer-monomer_interface"/>
</dbReference>
<comment type="similarity">
    <text evidence="1">Belongs to the RecA family.</text>
</comment>
<dbReference type="Gene3D" id="2.170.16.10">
    <property type="entry name" value="Hedgehog/Intein (Hint) domain"/>
    <property type="match status" value="1"/>
</dbReference>
<evidence type="ECO:0000256" key="4">
    <source>
        <dbReference type="ARBA" id="ARBA00023172"/>
    </source>
</evidence>
<comment type="caution">
    <text evidence="7">The sequence shown here is derived from an EMBL/GenBank/DDBJ whole genome shotgun (WGS) entry which is preliminary data.</text>
</comment>
<dbReference type="InterPro" id="IPR036844">
    <property type="entry name" value="Hint_dom_sf"/>
</dbReference>
<dbReference type="GO" id="GO:0004519">
    <property type="term" value="F:endonuclease activity"/>
    <property type="evidence" value="ECO:0007669"/>
    <property type="project" value="InterPro"/>
</dbReference>
<reference evidence="7" key="1">
    <citation type="journal article" date="2015" name="Nature">
        <title>Complex archaea that bridge the gap between prokaryotes and eukaryotes.</title>
        <authorList>
            <person name="Spang A."/>
            <person name="Saw J.H."/>
            <person name="Jorgensen S.L."/>
            <person name="Zaremba-Niedzwiedzka K."/>
            <person name="Martijn J."/>
            <person name="Lind A.E."/>
            <person name="van Eijk R."/>
            <person name="Schleper C."/>
            <person name="Guy L."/>
            <person name="Ettema T.J."/>
        </authorList>
    </citation>
    <scope>NUCLEOTIDE SEQUENCE</scope>
</reference>
<dbReference type="GO" id="GO:0008094">
    <property type="term" value="F:ATP-dependent activity, acting on DNA"/>
    <property type="evidence" value="ECO:0007669"/>
    <property type="project" value="InterPro"/>
</dbReference>
<sequence>MSKQANALGKILTAVRKEFGKSSAIRLSDGFRGEVVQSIPTGIEVFDNYVGNCGGLPVGRVVELFSEEGVGKAQPVDAEVLTPTGFKPIGTLHVGDVVIGRNGASTKVTGVYPQGRKDVYRVTLTDGTSTESCLEHLWLTSGSNDVSRGTGGRVRSLGEIIDSGLFENHGQWQAYKHHLPELAPVEFSGLGSLPVHPYLLGTLLGDGGLTKRSVHLHNPEDDVLRRAVSLLPDGDCAHPLLDGCGVRIVRREWKYHTPTALSDAIAELGLRGARSWEKFIPRMYQFASVDDRLELLRGLADTDGHVNKCGTLLEYRTASERLADDVAFVARSLGGIVRVRTKIPTYRHKGRKKKGRPAYILLIRFGNGVVPVSSSKHLARWREREQPAYRSIAKVEKSRETGCVCIRVARPDGLYVTDDFIVTHNSSLCLAMLAAAQRAGATTILSETENGFTEERAVTFGVDPEQLGLFQPDYMEQALQQLELTLDTVKPKEGPYLIAWDSLAATPTKLEIDQGVMNKAAQDNRALLMSRSLRILTQKAARACAILLIVNQTRHKRGVVFGDDTTTPGGNALKFHASIRLQLMGGKAVKKRDEHVGKDLLVFGKKNRFATPFRKARLRLMYDEGFDNDWSTLNLAKDWKLVAKKSRDAEAARTRLKEIGWDRGKARDLAADLGFADEDDDE</sequence>
<feature type="domain" description="RecA family profile 2" evidence="5">
    <location>
        <begin position="558"/>
        <end position="628"/>
    </location>
</feature>
<dbReference type="GO" id="GO:0006310">
    <property type="term" value="P:DNA recombination"/>
    <property type="evidence" value="ECO:0007669"/>
    <property type="project" value="UniProtKB-KW"/>
</dbReference>
<gene>
    <name evidence="7" type="ORF">LCGC14_0455470</name>
</gene>
<protein>
    <recommendedName>
        <fullName evidence="8">DOD-type homing endonuclease domain-containing protein</fullName>
    </recommendedName>
</protein>
<dbReference type="EMBL" id="LAZR01000460">
    <property type="protein sequence ID" value="KKN67991.1"/>
    <property type="molecule type" value="Genomic_DNA"/>
</dbReference>
<keyword evidence="4" id="KW-0233">DNA recombination</keyword>
<dbReference type="InterPro" id="IPR027434">
    <property type="entry name" value="Homing_endonucl"/>
</dbReference>
<dbReference type="PROSITE" id="PS50163">
    <property type="entry name" value="RECA_3"/>
    <property type="match status" value="1"/>
</dbReference>
<dbReference type="InterPro" id="IPR013765">
    <property type="entry name" value="DNA_recomb/repair_RecA"/>
</dbReference>
<dbReference type="GO" id="GO:0006281">
    <property type="term" value="P:DNA repair"/>
    <property type="evidence" value="ECO:0007669"/>
    <property type="project" value="InterPro"/>
</dbReference>
<evidence type="ECO:0000259" key="6">
    <source>
        <dbReference type="PROSITE" id="PS50819"/>
    </source>
</evidence>
<dbReference type="PANTHER" id="PTHR45900">
    <property type="entry name" value="RECA"/>
    <property type="match status" value="1"/>
</dbReference>
<dbReference type="GO" id="GO:0003697">
    <property type="term" value="F:single-stranded DNA binding"/>
    <property type="evidence" value="ECO:0007669"/>
    <property type="project" value="InterPro"/>
</dbReference>
<dbReference type="SUPFAM" id="SSF51294">
    <property type="entry name" value="Hedgehog/intein (Hint) domain"/>
    <property type="match status" value="1"/>
</dbReference>
<dbReference type="Gene3D" id="3.40.50.300">
    <property type="entry name" value="P-loop containing nucleotide triphosphate hydrolases"/>
    <property type="match status" value="1"/>
</dbReference>
<evidence type="ECO:0000256" key="1">
    <source>
        <dbReference type="ARBA" id="ARBA00009391"/>
    </source>
</evidence>
<dbReference type="PRINTS" id="PR00142">
    <property type="entry name" value="RECA"/>
</dbReference>
<keyword evidence="2" id="KW-0547">Nucleotide-binding</keyword>
<dbReference type="Gene3D" id="3.10.28.10">
    <property type="entry name" value="Homing endonucleases"/>
    <property type="match status" value="1"/>
</dbReference>
<evidence type="ECO:0000256" key="2">
    <source>
        <dbReference type="ARBA" id="ARBA00022741"/>
    </source>
</evidence>
<dbReference type="InterPro" id="IPR004042">
    <property type="entry name" value="Intein_endonuc_central"/>
</dbReference>
<dbReference type="Pfam" id="PF00154">
    <property type="entry name" value="RecA_N"/>
    <property type="match status" value="2"/>
</dbReference>
<dbReference type="SUPFAM" id="SSF52540">
    <property type="entry name" value="P-loop containing nucleoside triphosphate hydrolases"/>
    <property type="match status" value="1"/>
</dbReference>
<accession>A0A0F9V3A1</accession>
<dbReference type="PROSITE" id="PS50819">
    <property type="entry name" value="INTEIN_ENDONUCLEASE"/>
    <property type="match status" value="1"/>
</dbReference>
<dbReference type="SUPFAM" id="SSF55608">
    <property type="entry name" value="Homing endonucleases"/>
    <property type="match status" value="1"/>
</dbReference>
<feature type="domain" description="DOD-type homing endonuclease" evidence="6">
    <location>
        <begin position="199"/>
        <end position="335"/>
    </location>
</feature>